<accession>R7ZQX9</accession>
<comment type="caution">
    <text evidence="1">The sequence shown here is derived from an EMBL/GenBank/DDBJ whole genome shotgun (WGS) entry which is preliminary data.</text>
</comment>
<gene>
    <name evidence="1" type="ORF">ADIS_2869</name>
</gene>
<protein>
    <submittedName>
        <fullName evidence="1">Uncharacterized protein</fullName>
    </submittedName>
</protein>
<evidence type="ECO:0000313" key="2">
    <source>
        <dbReference type="Proteomes" id="UP000013909"/>
    </source>
</evidence>
<keyword evidence="2" id="KW-1185">Reference proteome</keyword>
<evidence type="ECO:0000313" key="1">
    <source>
        <dbReference type="EMBL" id="EON76419.1"/>
    </source>
</evidence>
<dbReference type="STRING" id="1232681.ADIS_2869"/>
<name>R7ZQX9_9BACT</name>
<reference evidence="1 2" key="1">
    <citation type="submission" date="2013-02" db="EMBL/GenBank/DDBJ databases">
        <title>A novel strain isolated from Lonar lake, Maharashtra, India.</title>
        <authorList>
            <person name="Singh A."/>
        </authorList>
    </citation>
    <scope>NUCLEOTIDE SEQUENCE [LARGE SCALE GENOMIC DNA]</scope>
    <source>
        <strain evidence="1 2">AK24</strain>
    </source>
</reference>
<dbReference type="EMBL" id="AQHR01000085">
    <property type="protein sequence ID" value="EON76419.1"/>
    <property type="molecule type" value="Genomic_DNA"/>
</dbReference>
<dbReference type="AlphaFoldDB" id="R7ZQX9"/>
<organism evidence="1 2">
    <name type="scientific">Lunatimonas lonarensis</name>
    <dbReference type="NCBI Taxonomy" id="1232681"/>
    <lineage>
        <taxon>Bacteria</taxon>
        <taxon>Pseudomonadati</taxon>
        <taxon>Bacteroidota</taxon>
        <taxon>Cytophagia</taxon>
        <taxon>Cytophagales</taxon>
        <taxon>Cyclobacteriaceae</taxon>
    </lineage>
</organism>
<proteinExistence type="predicted"/>
<dbReference type="Proteomes" id="UP000013909">
    <property type="component" value="Unassembled WGS sequence"/>
</dbReference>
<sequence length="37" mass="4248">MRWFLTVTQAGNLGRGIVFRFGGRSYSGFWHGFYTSS</sequence>